<dbReference type="InterPro" id="IPR050135">
    <property type="entry name" value="dGTPase-like"/>
</dbReference>
<gene>
    <name evidence="2" type="ORF">CLV27_0924</name>
</gene>
<dbReference type="GO" id="GO:0006203">
    <property type="term" value="P:dGTP catabolic process"/>
    <property type="evidence" value="ECO:0007669"/>
    <property type="project" value="TreeGrafter"/>
</dbReference>
<proteinExistence type="predicted"/>
<organism evidence="2 3">
    <name type="scientific">Phorcysia thermohydrogeniphila</name>
    <dbReference type="NCBI Taxonomy" id="936138"/>
    <lineage>
        <taxon>Bacteria</taxon>
        <taxon>Pseudomonadati</taxon>
        <taxon>Aquificota</taxon>
        <taxon>Aquificia</taxon>
        <taxon>Desulfurobacteriales</taxon>
        <taxon>Desulfurobacteriaceae</taxon>
        <taxon>Phorcysia</taxon>
    </lineage>
</organism>
<dbReference type="PANTHER" id="PTHR11373:SF4">
    <property type="entry name" value="DEOXYNUCLEOSIDE TRIPHOSPHATE TRIPHOSPHOHYDROLASE SAMHD1"/>
    <property type="match status" value="1"/>
</dbReference>
<comment type="caution">
    <text evidence="2">The sequence shown here is derived from an EMBL/GenBank/DDBJ whole genome shotgun (WGS) entry which is preliminary data.</text>
</comment>
<dbReference type="InterPro" id="IPR003607">
    <property type="entry name" value="HD/PDEase_dom"/>
</dbReference>
<dbReference type="SMART" id="SM00471">
    <property type="entry name" value="HDc"/>
    <property type="match status" value="1"/>
</dbReference>
<keyword evidence="3" id="KW-1185">Reference proteome</keyword>
<evidence type="ECO:0000313" key="2">
    <source>
        <dbReference type="EMBL" id="TCK04494.1"/>
    </source>
</evidence>
<name>A0A4R1G9E3_9BACT</name>
<evidence type="ECO:0000313" key="3">
    <source>
        <dbReference type="Proteomes" id="UP000295777"/>
    </source>
</evidence>
<dbReference type="PANTHER" id="PTHR11373">
    <property type="entry name" value="DEOXYNUCLEOSIDE TRIPHOSPHATE TRIPHOSPHOHYDROLASE"/>
    <property type="match status" value="1"/>
</dbReference>
<dbReference type="RefSeq" id="WP_132526269.1">
    <property type="nucleotide sequence ID" value="NZ_SMFV01000003.1"/>
</dbReference>
<dbReference type="SUPFAM" id="SSF109604">
    <property type="entry name" value="HD-domain/PDEase-like"/>
    <property type="match status" value="1"/>
</dbReference>
<dbReference type="CDD" id="cd00077">
    <property type="entry name" value="HDc"/>
    <property type="match status" value="1"/>
</dbReference>
<dbReference type="Pfam" id="PF01966">
    <property type="entry name" value="HD"/>
    <property type="match status" value="1"/>
</dbReference>
<feature type="domain" description="HD" evidence="1">
    <location>
        <begin position="56"/>
        <end position="170"/>
    </location>
</feature>
<dbReference type="GO" id="GO:0008832">
    <property type="term" value="F:dGTPase activity"/>
    <property type="evidence" value="ECO:0007669"/>
    <property type="project" value="TreeGrafter"/>
</dbReference>
<dbReference type="OrthoDB" id="9803619at2"/>
<dbReference type="EMBL" id="SMFV01000003">
    <property type="protein sequence ID" value="TCK04494.1"/>
    <property type="molecule type" value="Genomic_DNA"/>
</dbReference>
<dbReference type="InterPro" id="IPR006674">
    <property type="entry name" value="HD_domain"/>
</dbReference>
<protein>
    <recommendedName>
        <fullName evidence="1">HD domain-containing protein</fullName>
    </recommendedName>
</protein>
<accession>A0A4R1G9E3</accession>
<dbReference type="Pfam" id="PF19276">
    <property type="entry name" value="HD_assoc_2"/>
    <property type="match status" value="1"/>
</dbReference>
<dbReference type="Gene3D" id="1.10.3210.10">
    <property type="entry name" value="Hypothetical protein af1432"/>
    <property type="match status" value="1"/>
</dbReference>
<dbReference type="InterPro" id="IPR045509">
    <property type="entry name" value="HD_assoc_2"/>
</dbReference>
<reference evidence="2 3" key="1">
    <citation type="submission" date="2019-03" db="EMBL/GenBank/DDBJ databases">
        <title>Genomic Encyclopedia of Archaeal and Bacterial Type Strains, Phase II (KMG-II): from individual species to whole genera.</title>
        <authorList>
            <person name="Goeker M."/>
        </authorList>
    </citation>
    <scope>NUCLEOTIDE SEQUENCE [LARGE SCALE GENOMIC DNA]</scope>
    <source>
        <strain evidence="2 3">DSM 24425</strain>
    </source>
</reference>
<evidence type="ECO:0000259" key="1">
    <source>
        <dbReference type="PROSITE" id="PS51831"/>
    </source>
</evidence>
<dbReference type="PROSITE" id="PS51831">
    <property type="entry name" value="HD"/>
    <property type="match status" value="1"/>
</dbReference>
<sequence>MRNHRLLMDPVYDEFIMVEKSSVLSELLDSFYLQRLRHIRQLGPCYYVYPGAEHTRFQHSVGVMWLARKALNFLKMKGYEIDEELQTAILVSALTHDIGHSPYSHALEGIIVPQKHEELTEKALERLEGEGKVDRELLKTVRKILRKEHELPFTYQLVSSQLDCDRLDYLRRDAYYTGVSFGKIDVNRILVSVLIEDGELVWSAKGFNALEAYVMSRYQMYWAVYFHKVNLSVQVLLKKIIERMRELLLNGEKLPMDSTLSEVLKTQDLDKFFRLTDSNVVSSIYSLLDVKDPVLRDLCNRLVRRNFFKTVEVTPHEVLEFHEKVEKAGYDPNYYFEVVEPSKVAYSYYSPSGADVIKVKFEGKVEELSNVAPTDAIKALSRKVTKIYVTVPKEVVGEEE</sequence>
<dbReference type="AlphaFoldDB" id="A0A4R1G9E3"/>
<dbReference type="Proteomes" id="UP000295777">
    <property type="component" value="Unassembled WGS sequence"/>
</dbReference>